<dbReference type="RefSeq" id="WP_264141847.1">
    <property type="nucleotide sequence ID" value="NZ_JAOYEY010000025.1"/>
</dbReference>
<proteinExistence type="predicted"/>
<sequence length="65" mass="7724">MDIEEIPISHEVKEELLKWGMRYGEWIDWNTDTLYPNGIELEDKHNKIGQQLTEKVKNELGLNIK</sequence>
<organism evidence="1 2">
    <name type="scientific">Metabacillus halosaccharovorans</name>
    <dbReference type="NCBI Taxonomy" id="930124"/>
    <lineage>
        <taxon>Bacteria</taxon>
        <taxon>Bacillati</taxon>
        <taxon>Bacillota</taxon>
        <taxon>Bacilli</taxon>
        <taxon>Bacillales</taxon>
        <taxon>Bacillaceae</taxon>
        <taxon>Metabacillus</taxon>
    </lineage>
</organism>
<evidence type="ECO:0000313" key="2">
    <source>
        <dbReference type="Proteomes" id="UP001526147"/>
    </source>
</evidence>
<name>A0ABT3DD41_9BACI</name>
<comment type="caution">
    <text evidence="1">The sequence shown here is derived from an EMBL/GenBank/DDBJ whole genome shotgun (WGS) entry which is preliminary data.</text>
</comment>
<reference evidence="1 2" key="1">
    <citation type="submission" date="2022-10" db="EMBL/GenBank/DDBJ databases">
        <title>Draft genome assembly of moderately radiation resistant bacterium Metabacillus halosaccharovorans.</title>
        <authorList>
            <person name="Pal S."/>
            <person name="Gopinathan A."/>
        </authorList>
    </citation>
    <scope>NUCLEOTIDE SEQUENCE [LARGE SCALE GENOMIC DNA]</scope>
    <source>
        <strain evidence="1 2">VITHBRA001</strain>
    </source>
</reference>
<dbReference type="Proteomes" id="UP001526147">
    <property type="component" value="Unassembled WGS sequence"/>
</dbReference>
<protein>
    <submittedName>
        <fullName evidence="1">Uncharacterized protein</fullName>
    </submittedName>
</protein>
<keyword evidence="2" id="KW-1185">Reference proteome</keyword>
<evidence type="ECO:0000313" key="1">
    <source>
        <dbReference type="EMBL" id="MCV9884973.1"/>
    </source>
</evidence>
<accession>A0ABT3DD41</accession>
<dbReference type="EMBL" id="JAOYEY010000025">
    <property type="protein sequence ID" value="MCV9884973.1"/>
    <property type="molecule type" value="Genomic_DNA"/>
</dbReference>
<gene>
    <name evidence="1" type="ORF">OIH86_04850</name>
</gene>